<proteinExistence type="predicted"/>
<dbReference type="InterPro" id="IPR036388">
    <property type="entry name" value="WH-like_DNA-bd_sf"/>
</dbReference>
<dbReference type="Proteomes" id="UP000198217">
    <property type="component" value="Chromosome I"/>
</dbReference>
<reference evidence="2 3" key="1">
    <citation type="submission" date="2016-06" db="EMBL/GenBank/DDBJ databases">
        <authorList>
            <person name="Kjaerup R.B."/>
            <person name="Dalgaard T.S."/>
            <person name="Juul-Madsen H.R."/>
        </authorList>
    </citation>
    <scope>NUCLEOTIDE SEQUENCE [LARGE SCALE GENOMIC DNA]</scope>
    <source>
        <strain evidence="2 3">DSM 43904</strain>
    </source>
</reference>
<dbReference type="GO" id="GO:0003700">
    <property type="term" value="F:DNA-binding transcription factor activity"/>
    <property type="evidence" value="ECO:0007669"/>
    <property type="project" value="InterPro"/>
</dbReference>
<gene>
    <name evidence="2" type="ORF">GA0070609_1461</name>
</gene>
<evidence type="ECO:0000259" key="1">
    <source>
        <dbReference type="PROSITE" id="PS50995"/>
    </source>
</evidence>
<dbReference type="PANTHER" id="PTHR33164:SF106">
    <property type="entry name" value="TRANSCRIPTIONAL REGULATORY PROTEIN"/>
    <property type="match status" value="1"/>
</dbReference>
<dbReference type="EMBL" id="LT607750">
    <property type="protein sequence ID" value="SCG44287.1"/>
    <property type="molecule type" value="Genomic_DNA"/>
</dbReference>
<dbReference type="Gene3D" id="1.10.10.10">
    <property type="entry name" value="Winged helix-like DNA-binding domain superfamily/Winged helix DNA-binding domain"/>
    <property type="match status" value="1"/>
</dbReference>
<dbReference type="SUPFAM" id="SSF46785">
    <property type="entry name" value="Winged helix' DNA-binding domain"/>
    <property type="match status" value="1"/>
</dbReference>
<dbReference type="InterPro" id="IPR039422">
    <property type="entry name" value="MarR/SlyA-like"/>
</dbReference>
<keyword evidence="3" id="KW-1185">Reference proteome</keyword>
<evidence type="ECO:0000313" key="2">
    <source>
        <dbReference type="EMBL" id="SCG44287.1"/>
    </source>
</evidence>
<dbReference type="SMART" id="SM00347">
    <property type="entry name" value="HTH_MARR"/>
    <property type="match status" value="1"/>
</dbReference>
<protein>
    <submittedName>
        <fullName evidence="2">DNA-binding transcriptional regulator, MarR family</fullName>
    </submittedName>
</protein>
<dbReference type="RefSeq" id="WP_197700223.1">
    <property type="nucleotide sequence ID" value="NZ_LT607750.1"/>
</dbReference>
<keyword evidence="2" id="KW-0238">DNA-binding</keyword>
<organism evidence="2 3">
    <name type="scientific">Micromonospora echinaurantiaca</name>
    <dbReference type="NCBI Taxonomy" id="47857"/>
    <lineage>
        <taxon>Bacteria</taxon>
        <taxon>Bacillati</taxon>
        <taxon>Actinomycetota</taxon>
        <taxon>Actinomycetes</taxon>
        <taxon>Micromonosporales</taxon>
        <taxon>Micromonosporaceae</taxon>
        <taxon>Micromonospora</taxon>
    </lineage>
</organism>
<dbReference type="GO" id="GO:0003677">
    <property type="term" value="F:DNA binding"/>
    <property type="evidence" value="ECO:0007669"/>
    <property type="project" value="UniProtKB-KW"/>
</dbReference>
<name>A0A1C5HEK8_9ACTN</name>
<dbReference type="GO" id="GO:0006950">
    <property type="term" value="P:response to stress"/>
    <property type="evidence" value="ECO:0007669"/>
    <property type="project" value="TreeGrafter"/>
</dbReference>
<dbReference type="PROSITE" id="PS50995">
    <property type="entry name" value="HTH_MARR_2"/>
    <property type="match status" value="1"/>
</dbReference>
<feature type="domain" description="HTH marR-type" evidence="1">
    <location>
        <begin position="1"/>
        <end position="143"/>
    </location>
</feature>
<dbReference type="PANTHER" id="PTHR33164">
    <property type="entry name" value="TRANSCRIPTIONAL REGULATOR, MARR FAMILY"/>
    <property type="match status" value="1"/>
</dbReference>
<evidence type="ECO:0000313" key="3">
    <source>
        <dbReference type="Proteomes" id="UP000198217"/>
    </source>
</evidence>
<dbReference type="InterPro" id="IPR000835">
    <property type="entry name" value="HTH_MarR-typ"/>
</dbReference>
<dbReference type="Pfam" id="PF12802">
    <property type="entry name" value="MarR_2"/>
    <property type="match status" value="1"/>
</dbReference>
<dbReference type="AlphaFoldDB" id="A0A1C5HEK8"/>
<accession>A0A1C5HEK8</accession>
<dbReference type="InterPro" id="IPR036390">
    <property type="entry name" value="WH_DNA-bd_sf"/>
</dbReference>
<sequence>MAMDERASEAAAVGARLGTDLSDAVVLFHEALGSLMGLSAADHKALGIVRREGPMSARELAQRTGLTAGAVTGLVNRLVVAGLAQRTPDPGDRRRVVIEATQPADAAVSEAIGRMVAGMAEVTSHFTTEQLLVVADWVERTTAVLREQAQAISHRSPT</sequence>